<sequence>MGVWVFIYDLRMAICDSRLATCDLRLATCDLRLVAGVECVLGVLCVYIPLFLSPLVLRLCCLWLRLTRRLSGAGEGEQQASAVGWRA</sequence>
<evidence type="ECO:0000313" key="3">
    <source>
        <dbReference type="Proteomes" id="UP000308197"/>
    </source>
</evidence>
<keyword evidence="1" id="KW-0472">Membrane</keyword>
<name>A0A5C3NLU1_9APHY</name>
<gene>
    <name evidence="2" type="ORF">K466DRAFT_77243</name>
</gene>
<protein>
    <submittedName>
        <fullName evidence="2">Uncharacterized protein</fullName>
    </submittedName>
</protein>
<accession>A0A5C3NLU1</accession>
<evidence type="ECO:0000313" key="2">
    <source>
        <dbReference type="EMBL" id="TFK78466.1"/>
    </source>
</evidence>
<organism evidence="2 3">
    <name type="scientific">Polyporus arcularius HHB13444</name>
    <dbReference type="NCBI Taxonomy" id="1314778"/>
    <lineage>
        <taxon>Eukaryota</taxon>
        <taxon>Fungi</taxon>
        <taxon>Dikarya</taxon>
        <taxon>Basidiomycota</taxon>
        <taxon>Agaricomycotina</taxon>
        <taxon>Agaricomycetes</taxon>
        <taxon>Polyporales</taxon>
        <taxon>Polyporaceae</taxon>
        <taxon>Polyporus</taxon>
    </lineage>
</organism>
<keyword evidence="3" id="KW-1185">Reference proteome</keyword>
<dbReference type="AlphaFoldDB" id="A0A5C3NLU1"/>
<dbReference type="Proteomes" id="UP000308197">
    <property type="component" value="Unassembled WGS sequence"/>
</dbReference>
<dbReference type="InParanoid" id="A0A5C3NLU1"/>
<keyword evidence="1" id="KW-1133">Transmembrane helix</keyword>
<evidence type="ECO:0000256" key="1">
    <source>
        <dbReference type="SAM" id="Phobius"/>
    </source>
</evidence>
<feature type="transmembrane region" description="Helical" evidence="1">
    <location>
        <begin position="40"/>
        <end position="64"/>
    </location>
</feature>
<reference evidence="2 3" key="1">
    <citation type="journal article" date="2019" name="Nat. Ecol. Evol.">
        <title>Megaphylogeny resolves global patterns of mushroom evolution.</title>
        <authorList>
            <person name="Varga T."/>
            <person name="Krizsan K."/>
            <person name="Foldi C."/>
            <person name="Dima B."/>
            <person name="Sanchez-Garcia M."/>
            <person name="Sanchez-Ramirez S."/>
            <person name="Szollosi G.J."/>
            <person name="Szarkandi J.G."/>
            <person name="Papp V."/>
            <person name="Albert L."/>
            <person name="Andreopoulos W."/>
            <person name="Angelini C."/>
            <person name="Antonin V."/>
            <person name="Barry K.W."/>
            <person name="Bougher N.L."/>
            <person name="Buchanan P."/>
            <person name="Buyck B."/>
            <person name="Bense V."/>
            <person name="Catcheside P."/>
            <person name="Chovatia M."/>
            <person name="Cooper J."/>
            <person name="Damon W."/>
            <person name="Desjardin D."/>
            <person name="Finy P."/>
            <person name="Geml J."/>
            <person name="Haridas S."/>
            <person name="Hughes K."/>
            <person name="Justo A."/>
            <person name="Karasinski D."/>
            <person name="Kautmanova I."/>
            <person name="Kiss B."/>
            <person name="Kocsube S."/>
            <person name="Kotiranta H."/>
            <person name="LaButti K.M."/>
            <person name="Lechner B.E."/>
            <person name="Liimatainen K."/>
            <person name="Lipzen A."/>
            <person name="Lukacs Z."/>
            <person name="Mihaltcheva S."/>
            <person name="Morgado L.N."/>
            <person name="Niskanen T."/>
            <person name="Noordeloos M.E."/>
            <person name="Ohm R.A."/>
            <person name="Ortiz-Santana B."/>
            <person name="Ovrebo C."/>
            <person name="Racz N."/>
            <person name="Riley R."/>
            <person name="Savchenko A."/>
            <person name="Shiryaev A."/>
            <person name="Soop K."/>
            <person name="Spirin V."/>
            <person name="Szebenyi C."/>
            <person name="Tomsovsky M."/>
            <person name="Tulloss R.E."/>
            <person name="Uehling J."/>
            <person name="Grigoriev I.V."/>
            <person name="Vagvolgyi C."/>
            <person name="Papp T."/>
            <person name="Martin F.M."/>
            <person name="Miettinen O."/>
            <person name="Hibbett D.S."/>
            <person name="Nagy L.G."/>
        </authorList>
    </citation>
    <scope>NUCLEOTIDE SEQUENCE [LARGE SCALE GENOMIC DNA]</scope>
    <source>
        <strain evidence="2 3">HHB13444</strain>
    </source>
</reference>
<keyword evidence="1" id="KW-0812">Transmembrane</keyword>
<dbReference type="EMBL" id="ML212517">
    <property type="protein sequence ID" value="TFK78466.1"/>
    <property type="molecule type" value="Genomic_DNA"/>
</dbReference>
<proteinExistence type="predicted"/>